<name>A0A814WBW6_9BILA</name>
<dbReference type="InterPro" id="IPR005018">
    <property type="entry name" value="DOMON_domain"/>
</dbReference>
<dbReference type="Pfam" id="PF03351">
    <property type="entry name" value="DOMON"/>
    <property type="match status" value="1"/>
</dbReference>
<comment type="caution">
    <text evidence="2">The sequence shown here is derived from an EMBL/GenBank/DDBJ whole genome shotgun (WGS) entry which is preliminary data.</text>
</comment>
<feature type="domain" description="DOMON" evidence="1">
    <location>
        <begin position="1"/>
        <end position="72"/>
    </location>
</feature>
<dbReference type="InterPro" id="IPR000945">
    <property type="entry name" value="DBH-like"/>
</dbReference>
<gene>
    <name evidence="2" type="ORF">BJG266_LOCUS27022</name>
    <name evidence="3" type="ORF">QVE165_LOCUS41969</name>
</gene>
<dbReference type="GO" id="GO:0005615">
    <property type="term" value="C:extracellular space"/>
    <property type="evidence" value="ECO:0007669"/>
    <property type="project" value="TreeGrafter"/>
</dbReference>
<dbReference type="AlphaFoldDB" id="A0A814WBW6"/>
<dbReference type="PROSITE" id="PS50836">
    <property type="entry name" value="DOMON"/>
    <property type="match status" value="1"/>
</dbReference>
<dbReference type="PANTHER" id="PTHR10157:SF23">
    <property type="entry name" value="MOXD1 HOMOLOG 1"/>
    <property type="match status" value="1"/>
</dbReference>
<protein>
    <recommendedName>
        <fullName evidence="1">DOMON domain-containing protein</fullName>
    </recommendedName>
</protein>
<dbReference type="GO" id="GO:0030667">
    <property type="term" value="C:secretory granule membrane"/>
    <property type="evidence" value="ECO:0007669"/>
    <property type="project" value="TreeGrafter"/>
</dbReference>
<reference evidence="2" key="1">
    <citation type="submission" date="2021-02" db="EMBL/GenBank/DDBJ databases">
        <authorList>
            <person name="Nowell W R."/>
        </authorList>
    </citation>
    <scope>NUCLEOTIDE SEQUENCE</scope>
</reference>
<evidence type="ECO:0000313" key="3">
    <source>
        <dbReference type="EMBL" id="CAF1476902.1"/>
    </source>
</evidence>
<dbReference type="Proteomes" id="UP000663877">
    <property type="component" value="Unassembled WGS sequence"/>
</dbReference>
<dbReference type="GO" id="GO:0006589">
    <property type="term" value="P:octopamine biosynthetic process"/>
    <property type="evidence" value="ECO:0007669"/>
    <property type="project" value="TreeGrafter"/>
</dbReference>
<dbReference type="SUPFAM" id="SSF49344">
    <property type="entry name" value="CBD9-like"/>
    <property type="match status" value="1"/>
</dbReference>
<evidence type="ECO:0000313" key="2">
    <source>
        <dbReference type="EMBL" id="CAF1203130.1"/>
    </source>
</evidence>
<dbReference type="GO" id="GO:0042421">
    <property type="term" value="P:norepinephrine biosynthetic process"/>
    <property type="evidence" value="ECO:0007669"/>
    <property type="project" value="TreeGrafter"/>
</dbReference>
<dbReference type="Gene3D" id="2.60.40.1210">
    <property type="entry name" value="Cellobiose dehydrogenase, cytochrome domain"/>
    <property type="match status" value="1"/>
</dbReference>
<evidence type="ECO:0000313" key="4">
    <source>
        <dbReference type="Proteomes" id="UP000663832"/>
    </source>
</evidence>
<dbReference type="EMBL" id="CAJNOM010000509">
    <property type="protein sequence ID" value="CAF1476902.1"/>
    <property type="molecule type" value="Genomic_DNA"/>
</dbReference>
<evidence type="ECO:0000259" key="1">
    <source>
        <dbReference type="PROSITE" id="PS50836"/>
    </source>
</evidence>
<dbReference type="Proteomes" id="UP000663832">
    <property type="component" value="Unassembled WGS sequence"/>
</dbReference>
<keyword evidence="4" id="KW-1185">Reference proteome</keyword>
<dbReference type="InterPro" id="IPR045266">
    <property type="entry name" value="DOH_DOMON"/>
</dbReference>
<dbReference type="PANTHER" id="PTHR10157">
    <property type="entry name" value="DOPAMINE BETA HYDROXYLASE RELATED"/>
    <property type="match status" value="1"/>
</dbReference>
<accession>A0A814WBW6</accession>
<dbReference type="GO" id="GO:0042420">
    <property type="term" value="P:dopamine catabolic process"/>
    <property type="evidence" value="ECO:0007669"/>
    <property type="project" value="TreeGrafter"/>
</dbReference>
<dbReference type="GO" id="GO:0004500">
    <property type="term" value="F:dopamine beta-monooxygenase activity"/>
    <property type="evidence" value="ECO:0007669"/>
    <property type="project" value="InterPro"/>
</dbReference>
<evidence type="ECO:0000313" key="5">
    <source>
        <dbReference type="Proteomes" id="UP000663877"/>
    </source>
</evidence>
<organism evidence="2 5">
    <name type="scientific">Adineta steineri</name>
    <dbReference type="NCBI Taxonomy" id="433720"/>
    <lineage>
        <taxon>Eukaryota</taxon>
        <taxon>Metazoa</taxon>
        <taxon>Spiralia</taxon>
        <taxon>Gnathifera</taxon>
        <taxon>Rotifera</taxon>
        <taxon>Eurotatoria</taxon>
        <taxon>Bdelloidea</taxon>
        <taxon>Adinetida</taxon>
        <taxon>Adinetidae</taxon>
        <taxon>Adineta</taxon>
    </lineage>
</organism>
<dbReference type="EMBL" id="CAJNOI010000239">
    <property type="protein sequence ID" value="CAF1203130.1"/>
    <property type="molecule type" value="Genomic_DNA"/>
</dbReference>
<dbReference type="CDD" id="cd09631">
    <property type="entry name" value="DOMON_DOH"/>
    <property type="match status" value="1"/>
</dbReference>
<sequence>MITFELHNKTVGWIAFGISAGGGMKGADIAVEWVDSSGKVYLQDRFALDKIKPEMDNTTQDWIVLQGQEQNG</sequence>
<dbReference type="OrthoDB" id="19261at2759"/>
<proteinExistence type="predicted"/>
<dbReference type="SMART" id="SM00664">
    <property type="entry name" value="DoH"/>
    <property type="match status" value="1"/>
</dbReference>